<protein>
    <submittedName>
        <fullName evidence="1">XRE family transcriptional regulator</fullName>
    </submittedName>
</protein>
<reference evidence="1" key="1">
    <citation type="submission" date="2019-04" db="EMBL/GenBank/DDBJ databases">
        <title>Microbes associate with the intestines of laboratory mice.</title>
        <authorList>
            <person name="Navarre W."/>
            <person name="Wong E."/>
            <person name="Huang K."/>
            <person name="Tropini C."/>
            <person name="Ng K."/>
            <person name="Yu B."/>
        </authorList>
    </citation>
    <scope>NUCLEOTIDE SEQUENCE</scope>
    <source>
        <strain evidence="1">NM73_A23</strain>
    </source>
</reference>
<organism evidence="1 2">
    <name type="scientific">Palleniella muris</name>
    <dbReference type="NCBI Taxonomy" id="3038145"/>
    <lineage>
        <taxon>Bacteria</taxon>
        <taxon>Pseudomonadati</taxon>
        <taxon>Bacteroidota</taxon>
        <taxon>Bacteroidia</taxon>
        <taxon>Bacteroidales</taxon>
        <taxon>Prevotellaceae</taxon>
        <taxon>Palleniella</taxon>
    </lineage>
</organism>
<keyword evidence="2" id="KW-1185">Reference proteome</keyword>
<evidence type="ECO:0000313" key="1">
    <source>
        <dbReference type="EMBL" id="TGX82471.1"/>
    </source>
</evidence>
<comment type="caution">
    <text evidence="1">The sequence shown here is derived from an EMBL/GenBank/DDBJ whole genome shotgun (WGS) entry which is preliminary data.</text>
</comment>
<name>A0AC61QQN3_9BACT</name>
<evidence type="ECO:0000313" key="2">
    <source>
        <dbReference type="Proteomes" id="UP000308886"/>
    </source>
</evidence>
<dbReference type="Proteomes" id="UP000308886">
    <property type="component" value="Unassembled WGS sequence"/>
</dbReference>
<gene>
    <name evidence="1" type="ORF">E5358_06790</name>
</gene>
<dbReference type="EMBL" id="SRZC01000009">
    <property type="protein sequence ID" value="TGX82471.1"/>
    <property type="molecule type" value="Genomic_DNA"/>
</dbReference>
<accession>A0AC61QQN3</accession>
<proteinExistence type="predicted"/>
<sequence length="70" mass="8331">MINIGQSIREELERQERTVSWLARKLNCNRSLVYRILGKNSIDTGMLIRISRILKHDFFKEFVEDYEAEG</sequence>